<name>A0A9W7WET7_TRIRA</name>
<dbReference type="SMART" id="SM00339">
    <property type="entry name" value="FH"/>
    <property type="match status" value="1"/>
</dbReference>
<evidence type="ECO:0000256" key="1">
    <source>
        <dbReference type="ARBA" id="ARBA00023125"/>
    </source>
</evidence>
<feature type="non-terminal residue" evidence="4">
    <location>
        <position position="265"/>
    </location>
</feature>
<dbReference type="Gene3D" id="1.10.10.10">
    <property type="entry name" value="Winged helix-like DNA-binding domain superfamily/Winged helix DNA-binding domain"/>
    <property type="match status" value="1"/>
</dbReference>
<dbReference type="Proteomes" id="UP001059041">
    <property type="component" value="Linkage Group LG16"/>
</dbReference>
<dbReference type="PANTHER" id="PTHR47316:SF1">
    <property type="entry name" value="FORKHEAD BOX PROTEIN H1"/>
    <property type="match status" value="1"/>
</dbReference>
<dbReference type="InterPro" id="IPR036390">
    <property type="entry name" value="WH_DNA-bd_sf"/>
</dbReference>
<keyword evidence="5" id="KW-1185">Reference proteome</keyword>
<comment type="caution">
    <text evidence="4">The sequence shown here is derived from an EMBL/GenBank/DDBJ whole genome shotgun (WGS) entry which is preliminary data.</text>
</comment>
<keyword evidence="1 2" id="KW-0238">DNA-binding</keyword>
<evidence type="ECO:0000313" key="4">
    <source>
        <dbReference type="EMBL" id="KAI7798722.1"/>
    </source>
</evidence>
<dbReference type="EMBL" id="JAFHDT010000016">
    <property type="protein sequence ID" value="KAI7798722.1"/>
    <property type="molecule type" value="Genomic_DNA"/>
</dbReference>
<evidence type="ECO:0000256" key="2">
    <source>
        <dbReference type="PROSITE-ProRule" id="PRU00089"/>
    </source>
</evidence>
<organism evidence="4 5">
    <name type="scientific">Triplophysa rosa</name>
    <name type="common">Cave loach</name>
    <dbReference type="NCBI Taxonomy" id="992332"/>
    <lineage>
        <taxon>Eukaryota</taxon>
        <taxon>Metazoa</taxon>
        <taxon>Chordata</taxon>
        <taxon>Craniata</taxon>
        <taxon>Vertebrata</taxon>
        <taxon>Euteleostomi</taxon>
        <taxon>Actinopterygii</taxon>
        <taxon>Neopterygii</taxon>
        <taxon>Teleostei</taxon>
        <taxon>Ostariophysi</taxon>
        <taxon>Cypriniformes</taxon>
        <taxon>Nemacheilidae</taxon>
        <taxon>Triplophysa</taxon>
    </lineage>
</organism>
<dbReference type="InterPro" id="IPR036388">
    <property type="entry name" value="WH-like_DNA-bd_sf"/>
</dbReference>
<dbReference type="PROSITE" id="PS50039">
    <property type="entry name" value="FORK_HEAD_3"/>
    <property type="match status" value="1"/>
</dbReference>
<protein>
    <submittedName>
        <fullName evidence="4">Forkhead box protein H1-like</fullName>
    </submittedName>
</protein>
<dbReference type="GO" id="GO:0005634">
    <property type="term" value="C:nucleus"/>
    <property type="evidence" value="ECO:0007669"/>
    <property type="project" value="UniProtKB-SubCell"/>
</dbReference>
<evidence type="ECO:0000259" key="3">
    <source>
        <dbReference type="PROSITE" id="PS50039"/>
    </source>
</evidence>
<dbReference type="InterPro" id="IPR052327">
    <property type="entry name" value="Activin_resp_transcr_regulator"/>
</dbReference>
<keyword evidence="2" id="KW-0539">Nucleus</keyword>
<comment type="subcellular location">
    <subcellularLocation>
        <location evidence="2">Nucleus</location>
    </subcellularLocation>
</comment>
<reference evidence="4" key="1">
    <citation type="submission" date="2021-02" db="EMBL/GenBank/DDBJ databases">
        <title>Comparative genomics reveals that relaxation of natural selection precedes convergent phenotypic evolution of cavefish.</title>
        <authorList>
            <person name="Peng Z."/>
        </authorList>
    </citation>
    <scope>NUCLEOTIDE SEQUENCE</scope>
    <source>
        <tissue evidence="4">Muscle</tissue>
    </source>
</reference>
<feature type="DNA-binding region" description="Fork-head" evidence="2">
    <location>
        <begin position="18"/>
        <end position="111"/>
    </location>
</feature>
<dbReference type="SUPFAM" id="SSF46785">
    <property type="entry name" value="Winged helix' DNA-binding domain"/>
    <property type="match status" value="1"/>
</dbReference>
<dbReference type="PANTHER" id="PTHR47316">
    <property type="entry name" value="FORKHEAD BOX PROTEIN H1"/>
    <property type="match status" value="1"/>
</dbReference>
<evidence type="ECO:0000313" key="5">
    <source>
        <dbReference type="Proteomes" id="UP001059041"/>
    </source>
</evidence>
<dbReference type="GO" id="GO:0003700">
    <property type="term" value="F:DNA-binding transcription factor activity"/>
    <property type="evidence" value="ECO:0007669"/>
    <property type="project" value="InterPro"/>
</dbReference>
<dbReference type="InterPro" id="IPR001766">
    <property type="entry name" value="Fork_head_dom"/>
</dbReference>
<proteinExistence type="predicted"/>
<dbReference type="Pfam" id="PF00250">
    <property type="entry name" value="Forkhead"/>
    <property type="match status" value="1"/>
</dbReference>
<accession>A0A9W7WET7</accession>
<dbReference type="GO" id="GO:0043565">
    <property type="term" value="F:sequence-specific DNA binding"/>
    <property type="evidence" value="ECO:0007669"/>
    <property type="project" value="InterPro"/>
</dbReference>
<sequence>QRQHSGMVVKRKYKRYSKQKMTYLGLIAYVIQNAPEKRLTFCELMNEIGTFVVGDRKGLENNIRVCLSLNDCFVKVPINPECPNARRNFWKLDDSKITPKMMRRHFNGIRDMFPDIYGNSETTSTKNATAKKVKKSSNGTETEQKFTSSFSIESILQRENSAPTSPAYFPRTFTNVCPGLTPSADYRLACKRKTWDYQDQMQYDHFRRSYSHFSFPSYCLGQRSEGCSPMNPPSRMCTAPELSYNYTAFDNNRQFTSNSVAWAYI</sequence>
<feature type="domain" description="Fork-head" evidence="3">
    <location>
        <begin position="18"/>
        <end position="111"/>
    </location>
</feature>
<gene>
    <name evidence="4" type="ORF">IRJ41_015042</name>
</gene>
<dbReference type="AlphaFoldDB" id="A0A9W7WET7"/>